<comment type="caution">
    <text evidence="2">The sequence shown here is derived from an EMBL/GenBank/DDBJ whole genome shotgun (WGS) entry which is preliminary data.</text>
</comment>
<feature type="region of interest" description="Disordered" evidence="1">
    <location>
        <begin position="16"/>
        <end position="213"/>
    </location>
</feature>
<organism evidence="2 3">
    <name type="scientific">Vanilla planifolia</name>
    <name type="common">Vanilla</name>
    <dbReference type="NCBI Taxonomy" id="51239"/>
    <lineage>
        <taxon>Eukaryota</taxon>
        <taxon>Viridiplantae</taxon>
        <taxon>Streptophyta</taxon>
        <taxon>Embryophyta</taxon>
        <taxon>Tracheophyta</taxon>
        <taxon>Spermatophyta</taxon>
        <taxon>Magnoliopsida</taxon>
        <taxon>Liliopsida</taxon>
        <taxon>Asparagales</taxon>
        <taxon>Orchidaceae</taxon>
        <taxon>Vanilloideae</taxon>
        <taxon>Vanilleae</taxon>
        <taxon>Vanilla</taxon>
    </lineage>
</organism>
<feature type="compositionally biased region" description="Polar residues" evidence="1">
    <location>
        <begin position="74"/>
        <end position="89"/>
    </location>
</feature>
<feature type="compositionally biased region" description="Basic and acidic residues" evidence="1">
    <location>
        <begin position="186"/>
        <end position="199"/>
    </location>
</feature>
<accession>A0A835RHS0</accession>
<keyword evidence="3" id="KW-1185">Reference proteome</keyword>
<feature type="compositionally biased region" description="Basic and acidic residues" evidence="1">
    <location>
        <begin position="46"/>
        <end position="56"/>
    </location>
</feature>
<name>A0A835RHS0_VANPL</name>
<feature type="compositionally biased region" description="Basic residues" evidence="1">
    <location>
        <begin position="176"/>
        <end position="185"/>
    </location>
</feature>
<evidence type="ECO:0000313" key="2">
    <source>
        <dbReference type="EMBL" id="KAG0491524.1"/>
    </source>
</evidence>
<proteinExistence type="predicted"/>
<feature type="compositionally biased region" description="Basic residues" evidence="1">
    <location>
        <begin position="29"/>
        <end position="39"/>
    </location>
</feature>
<dbReference type="AlphaFoldDB" id="A0A835RHS0"/>
<protein>
    <submittedName>
        <fullName evidence="2">Uncharacterized protein</fullName>
    </submittedName>
</protein>
<sequence length="252" mass="27902">MNSIVYMRSYPLLNAGVQGNDEGRSKERTLRKKQRKRSLKAWLLKKATETKGEQKMDPNWMAPCLTPDSGYETGAQSDTSTKSNPTAATKSGPKFDGSKSDSASGHDSELNRTLAGQSDTGGQSDPGGQSDGSNKSNSNHHRRKPGSGNESGANSDTSRNSNNSNSNYSSEAKSHSGGKKNKGKKKGIEQKKEGSIQHEGKRRGWRKGRSIYSADDNGWKKRKEYWEEKCSSFPFIARTRLLKWLLWQIILI</sequence>
<feature type="compositionally biased region" description="Basic residues" evidence="1">
    <location>
        <begin position="200"/>
        <end position="209"/>
    </location>
</feature>
<reference evidence="2 3" key="1">
    <citation type="journal article" date="2020" name="Nat. Food">
        <title>A phased Vanilla planifolia genome enables genetic improvement of flavour and production.</title>
        <authorList>
            <person name="Hasing T."/>
            <person name="Tang H."/>
            <person name="Brym M."/>
            <person name="Khazi F."/>
            <person name="Huang T."/>
            <person name="Chambers A.H."/>
        </authorList>
    </citation>
    <scope>NUCLEOTIDE SEQUENCE [LARGE SCALE GENOMIC DNA]</scope>
    <source>
        <tissue evidence="2">Leaf</tissue>
    </source>
</reference>
<feature type="compositionally biased region" description="Basic and acidic residues" evidence="1">
    <location>
        <begin position="96"/>
        <end position="110"/>
    </location>
</feature>
<dbReference type="EMBL" id="JADCNL010000002">
    <property type="protein sequence ID" value="KAG0491524.1"/>
    <property type="molecule type" value="Genomic_DNA"/>
</dbReference>
<dbReference type="Proteomes" id="UP000636800">
    <property type="component" value="Chromosome 2"/>
</dbReference>
<evidence type="ECO:0000256" key="1">
    <source>
        <dbReference type="SAM" id="MobiDB-lite"/>
    </source>
</evidence>
<evidence type="ECO:0000313" key="3">
    <source>
        <dbReference type="Proteomes" id="UP000636800"/>
    </source>
</evidence>
<gene>
    <name evidence="2" type="ORF">HPP92_004922</name>
</gene>
<feature type="compositionally biased region" description="Low complexity" evidence="1">
    <location>
        <begin position="116"/>
        <end position="133"/>
    </location>
</feature>
<feature type="compositionally biased region" description="Low complexity" evidence="1">
    <location>
        <begin position="154"/>
        <end position="171"/>
    </location>
</feature>